<protein>
    <submittedName>
        <fullName evidence="1">Uncharacterized protein</fullName>
    </submittedName>
</protein>
<gene>
    <name evidence="1" type="ORF">GCM10023167_11630</name>
</gene>
<evidence type="ECO:0000313" key="1">
    <source>
        <dbReference type="EMBL" id="GAA4387563.1"/>
    </source>
</evidence>
<dbReference type="Proteomes" id="UP001500642">
    <property type="component" value="Unassembled WGS sequence"/>
</dbReference>
<evidence type="ECO:0000313" key="2">
    <source>
        <dbReference type="Proteomes" id="UP001500642"/>
    </source>
</evidence>
<accession>A0ABP8JA09</accession>
<keyword evidence="2" id="KW-1185">Reference proteome</keyword>
<sequence>MMSTKITLDHGDIDIDLPAEGQRPRGCDWNESVCTDTPTHTIVVPDHDEDASGPHASTYCARHYAVSLAELLTLHVQQCSGGVREHLSAYGEISAPRWL</sequence>
<comment type="caution">
    <text evidence="1">The sequence shown here is derived from an EMBL/GenBank/DDBJ whole genome shotgun (WGS) entry which is preliminary data.</text>
</comment>
<name>A0ABP8JA09_9MICO</name>
<reference evidence="2" key="1">
    <citation type="journal article" date="2019" name="Int. J. Syst. Evol. Microbiol.">
        <title>The Global Catalogue of Microorganisms (GCM) 10K type strain sequencing project: providing services to taxonomists for standard genome sequencing and annotation.</title>
        <authorList>
            <consortium name="The Broad Institute Genomics Platform"/>
            <consortium name="The Broad Institute Genome Sequencing Center for Infectious Disease"/>
            <person name="Wu L."/>
            <person name="Ma J."/>
        </authorList>
    </citation>
    <scope>NUCLEOTIDE SEQUENCE [LARGE SCALE GENOMIC DNA]</scope>
    <source>
        <strain evidence="2">JCM 17808</strain>
    </source>
</reference>
<proteinExistence type="predicted"/>
<organism evidence="1 2">
    <name type="scientific">Brevibacterium pityocampae</name>
    <dbReference type="NCBI Taxonomy" id="506594"/>
    <lineage>
        <taxon>Bacteria</taxon>
        <taxon>Bacillati</taxon>
        <taxon>Actinomycetota</taxon>
        <taxon>Actinomycetes</taxon>
        <taxon>Micrococcales</taxon>
        <taxon>Brevibacteriaceae</taxon>
        <taxon>Brevibacterium</taxon>
    </lineage>
</organism>
<dbReference type="EMBL" id="BAABGL010000004">
    <property type="protein sequence ID" value="GAA4387563.1"/>
    <property type="molecule type" value="Genomic_DNA"/>
</dbReference>
<dbReference type="RefSeq" id="WP_137318353.1">
    <property type="nucleotide sequence ID" value="NZ_BAABGL010000004.1"/>
</dbReference>